<proteinExistence type="inferred from homology"/>
<dbReference type="InterPro" id="IPR027417">
    <property type="entry name" value="P-loop_NTPase"/>
</dbReference>
<keyword evidence="9" id="KW-1185">Reference proteome</keyword>
<keyword evidence="2 5" id="KW-0545">Nucleotide biosynthesis</keyword>
<feature type="binding site" evidence="5">
    <location>
        <position position="115"/>
    </location>
    <ligand>
        <name>AMP</name>
        <dbReference type="ChEBI" id="CHEBI:456215"/>
    </ligand>
</feature>
<keyword evidence="5 7" id="KW-0067">ATP-binding</keyword>
<comment type="similarity">
    <text evidence="5 6">Belongs to the adenylate kinase family.</text>
</comment>
<dbReference type="GO" id="GO:0004017">
    <property type="term" value="F:AMP kinase activity"/>
    <property type="evidence" value="ECO:0007669"/>
    <property type="project" value="UniProtKB-EC"/>
</dbReference>
<dbReference type="PRINTS" id="PR00094">
    <property type="entry name" value="ADENYLTKNASE"/>
</dbReference>
<organism evidence="8 9">
    <name type="scientific">Brachybacterium kimchii</name>
    <dbReference type="NCBI Taxonomy" id="2942909"/>
    <lineage>
        <taxon>Bacteria</taxon>
        <taxon>Bacillati</taxon>
        <taxon>Actinomycetota</taxon>
        <taxon>Actinomycetes</taxon>
        <taxon>Micrococcales</taxon>
        <taxon>Dermabacteraceae</taxon>
        <taxon>Brachybacterium</taxon>
    </lineage>
</organism>
<dbReference type="Proteomes" id="UP001055868">
    <property type="component" value="Chromosome"/>
</dbReference>
<dbReference type="RefSeq" id="WP_249478973.1">
    <property type="nucleotide sequence ID" value="NZ_CP097218.1"/>
</dbReference>
<comment type="subcellular location">
    <subcellularLocation>
        <location evidence="5 7">Cytoplasm</location>
    </subcellularLocation>
</comment>
<keyword evidence="5" id="KW-0963">Cytoplasm</keyword>
<dbReference type="CDD" id="cd01428">
    <property type="entry name" value="ADK"/>
    <property type="match status" value="1"/>
</dbReference>
<dbReference type="NCBIfam" id="NF011104">
    <property type="entry name" value="PRK14531.1"/>
    <property type="match status" value="1"/>
</dbReference>
<feature type="binding site" evidence="5">
    <location>
        <begin position="33"/>
        <end position="38"/>
    </location>
    <ligand>
        <name>ATP</name>
        <dbReference type="ChEBI" id="CHEBI:30616"/>
    </ligand>
</feature>
<evidence type="ECO:0000256" key="4">
    <source>
        <dbReference type="ARBA" id="ARBA00022777"/>
    </source>
</evidence>
<dbReference type="NCBIfam" id="NF001381">
    <property type="entry name" value="PRK00279.1-3"/>
    <property type="match status" value="1"/>
</dbReference>
<comment type="function">
    <text evidence="5">Catalyzes the reversible transfer of the terminal phosphate group between ATP and AMP. Plays an important role in cellular energy homeostasis and in adenine nucleotide metabolism.</text>
</comment>
<evidence type="ECO:0000256" key="2">
    <source>
        <dbReference type="ARBA" id="ARBA00022727"/>
    </source>
</evidence>
<evidence type="ECO:0000313" key="9">
    <source>
        <dbReference type="Proteomes" id="UP001055868"/>
    </source>
</evidence>
<comment type="caution">
    <text evidence="5">Lacks conserved residue(s) required for the propagation of feature annotation.</text>
</comment>
<evidence type="ECO:0000256" key="7">
    <source>
        <dbReference type="RuleBase" id="RU003331"/>
    </source>
</evidence>
<protein>
    <recommendedName>
        <fullName evidence="5 7">Adenylate kinase</fullName>
        <shortName evidence="5">AK</shortName>
        <ecNumber evidence="5 7">2.7.4.3</ecNumber>
    </recommendedName>
    <alternativeName>
        <fullName evidence="5">ATP-AMP transphosphorylase</fullName>
    </alternativeName>
    <alternativeName>
        <fullName evidence="5">ATP:AMP phosphotransferase</fullName>
    </alternativeName>
    <alternativeName>
        <fullName evidence="5">Adenylate monophosphate kinase</fullName>
    </alternativeName>
</protein>
<reference evidence="8" key="1">
    <citation type="submission" date="2022-05" db="EMBL/GenBank/DDBJ databases">
        <title>Genomic analysis of Brachybacterium sp. CBA3104.</title>
        <authorList>
            <person name="Roh S.W."/>
            <person name="Kim Y.B."/>
            <person name="Kim Y."/>
        </authorList>
    </citation>
    <scope>NUCLEOTIDE SEQUENCE</scope>
    <source>
        <strain evidence="8">CBA3104</strain>
    </source>
</reference>
<comment type="pathway">
    <text evidence="5">Purine metabolism; AMP biosynthesis via salvage pathway; AMP from ADP: step 1/1.</text>
</comment>
<evidence type="ECO:0000313" key="8">
    <source>
        <dbReference type="EMBL" id="UQN29804.1"/>
    </source>
</evidence>
<evidence type="ECO:0000256" key="1">
    <source>
        <dbReference type="ARBA" id="ARBA00022679"/>
    </source>
</evidence>
<feature type="binding site" evidence="5">
    <location>
        <position position="195"/>
    </location>
    <ligand>
        <name>ATP</name>
        <dbReference type="ChEBI" id="CHEBI:30616"/>
    </ligand>
</feature>
<keyword evidence="4 5" id="KW-0418">Kinase</keyword>
<sequence length="211" mass="22582">MTDQPTTSAQGSSPETSAAAAGARRLLIIGAPGAGKGTQAGRIADALGIPAISTGDIFRANVSQETELGKLAKSYMDKGEYVPDSVTNDMVRSRLAESDARGGFLLDGYPRTLDQVEALDGILEDGEGGVDAVLMLEVDYDAVIQRLVARGAEQGRSDDTEDTIRRRLEVYAEQTTPLVDVYERRGILHRVNGMRSIDEVTEELLSVLGAR</sequence>
<feature type="binding site" evidence="5">
    <location>
        <begin position="80"/>
        <end position="82"/>
    </location>
    <ligand>
        <name>AMP</name>
        <dbReference type="ChEBI" id="CHEBI:456215"/>
    </ligand>
</feature>
<dbReference type="NCBIfam" id="NF011100">
    <property type="entry name" value="PRK14527.1"/>
    <property type="match status" value="1"/>
</dbReference>
<comment type="subunit">
    <text evidence="5 7">Monomer.</text>
</comment>
<feature type="region of interest" description="NMP" evidence="5">
    <location>
        <begin position="53"/>
        <end position="82"/>
    </location>
</feature>
<dbReference type="Gene3D" id="3.40.50.300">
    <property type="entry name" value="P-loop containing nucleotide triphosphate hydrolases"/>
    <property type="match status" value="1"/>
</dbReference>
<feature type="binding site" evidence="5">
    <location>
        <position position="167"/>
    </location>
    <ligand>
        <name>AMP</name>
        <dbReference type="ChEBI" id="CHEBI:456215"/>
    </ligand>
</feature>
<dbReference type="PANTHER" id="PTHR23359">
    <property type="entry name" value="NUCLEOTIDE KINASE"/>
    <property type="match status" value="1"/>
</dbReference>
<comment type="catalytic activity">
    <reaction evidence="5 7">
        <text>AMP + ATP = 2 ADP</text>
        <dbReference type="Rhea" id="RHEA:12973"/>
        <dbReference type="ChEBI" id="CHEBI:30616"/>
        <dbReference type="ChEBI" id="CHEBI:456215"/>
        <dbReference type="ChEBI" id="CHEBI:456216"/>
        <dbReference type="EC" id="2.7.4.3"/>
    </reaction>
</comment>
<dbReference type="NCBIfam" id="NF011105">
    <property type="entry name" value="PRK14532.1"/>
    <property type="match status" value="1"/>
</dbReference>
<dbReference type="HAMAP" id="MF_00235">
    <property type="entry name" value="Adenylate_kinase_Adk"/>
    <property type="match status" value="1"/>
</dbReference>
<comment type="domain">
    <text evidence="5">Consists of three domains, a large central CORE domain and two small peripheral domains, NMPbind and LID, which undergo movements during catalysis. The LID domain closes over the site of phosphoryl transfer upon ATP binding. Assembling and dissambling the active center during each catalytic cycle provides an effective means to prevent ATP hydrolysis.</text>
</comment>
<name>A0ABY4N5H3_9MICO</name>
<dbReference type="InterPro" id="IPR000850">
    <property type="entry name" value="Adenylat/UMP-CMP_kin"/>
</dbReference>
<feature type="binding site" evidence="5">
    <location>
        <position position="150"/>
    </location>
    <ligand>
        <name>ATP</name>
        <dbReference type="ChEBI" id="CHEBI:30616"/>
    </ligand>
</feature>
<feature type="binding site" evidence="5">
    <location>
        <position position="54"/>
    </location>
    <ligand>
        <name>AMP</name>
        <dbReference type="ChEBI" id="CHEBI:456215"/>
    </ligand>
</feature>
<evidence type="ECO:0000256" key="5">
    <source>
        <dbReference type="HAMAP-Rule" id="MF_00235"/>
    </source>
</evidence>
<keyword evidence="1 5" id="KW-0808">Transferase</keyword>
<accession>A0ABY4N5H3</accession>
<dbReference type="PROSITE" id="PS00113">
    <property type="entry name" value="ADENYLATE_KINASE"/>
    <property type="match status" value="1"/>
</dbReference>
<feature type="binding site" evidence="5">
    <location>
        <position position="59"/>
    </location>
    <ligand>
        <name>AMP</name>
        <dbReference type="ChEBI" id="CHEBI:456215"/>
    </ligand>
</feature>
<gene>
    <name evidence="5" type="primary">adk</name>
    <name evidence="8" type="ORF">M4486_00170</name>
</gene>
<feature type="binding site" evidence="5">
    <location>
        <position position="156"/>
    </location>
    <ligand>
        <name>AMP</name>
        <dbReference type="ChEBI" id="CHEBI:456215"/>
    </ligand>
</feature>
<evidence type="ECO:0000256" key="3">
    <source>
        <dbReference type="ARBA" id="ARBA00022741"/>
    </source>
</evidence>
<feature type="binding site" evidence="5">
    <location>
        <begin position="108"/>
        <end position="111"/>
    </location>
    <ligand>
        <name>AMP</name>
        <dbReference type="ChEBI" id="CHEBI:456215"/>
    </ligand>
</feature>
<dbReference type="EMBL" id="CP097218">
    <property type="protein sequence ID" value="UQN29804.1"/>
    <property type="molecule type" value="Genomic_DNA"/>
</dbReference>
<dbReference type="InterPro" id="IPR033690">
    <property type="entry name" value="Adenylat_kinase_CS"/>
</dbReference>
<dbReference type="EC" id="2.7.4.3" evidence="5 7"/>
<evidence type="ECO:0000256" key="6">
    <source>
        <dbReference type="RuleBase" id="RU003330"/>
    </source>
</evidence>
<dbReference type="Pfam" id="PF00406">
    <property type="entry name" value="ADK"/>
    <property type="match status" value="1"/>
</dbReference>
<keyword evidence="3 5" id="KW-0547">Nucleotide-binding</keyword>
<dbReference type="SUPFAM" id="SSF52540">
    <property type="entry name" value="P-loop containing nucleoside triphosphate hydrolases"/>
    <property type="match status" value="1"/>
</dbReference>